<name>A0A9P6JK13_9AGAR</name>
<protein>
    <recommendedName>
        <fullName evidence="3">Arrestin-like N-terminal domain-containing protein</fullName>
    </recommendedName>
</protein>
<proteinExistence type="predicted"/>
<sequence length="422" mass="46111">MAAHLPSYCDSSTPLPKYCFYASVDEQSLQGTSSDGFSLPCSSSLFVKKSGKATVSLSGQCERASIPTYGRGGLISGSISLESPGSVLEVVAIVEGKIQSSFADVGSGSVQLFKEQYPLYDHSTTTSEFPGSVSFDFVLPSSFRHGDEDVALPPSYNGHFIDAPTVSANVVYRLEFVIARSGMLRTKKHVVQPFRYYPRRRAPLPILSRPSPFSSIKATPEEWYQAVTQVKTRADVQIDPDAVHCHLFVPASRIYAMSDVIPFYVQLGGFLCVLQDILLACENGCTPVNFDSGSEANYNSQPIVRSLLQVHIIRRLTVSVRGNKCSRNKILATAVISPTPPDASECCSDMRNCLRGYVNYEGELRLPSQEAGSFKVANVQVEDFIQLTLLPQKDRRSPLLGLNLMVPVRLVTDSAHAHEVAA</sequence>
<reference evidence="1" key="1">
    <citation type="submission" date="2020-11" db="EMBL/GenBank/DDBJ databases">
        <authorList>
            <consortium name="DOE Joint Genome Institute"/>
            <person name="Ahrendt S."/>
            <person name="Riley R."/>
            <person name="Andreopoulos W."/>
            <person name="Labutti K."/>
            <person name="Pangilinan J."/>
            <person name="Ruiz-Duenas F.J."/>
            <person name="Barrasa J.M."/>
            <person name="Sanchez-Garcia M."/>
            <person name="Camarero S."/>
            <person name="Miyauchi S."/>
            <person name="Serrano A."/>
            <person name="Linde D."/>
            <person name="Babiker R."/>
            <person name="Drula E."/>
            <person name="Ayuso-Fernandez I."/>
            <person name="Pacheco R."/>
            <person name="Padilla G."/>
            <person name="Ferreira P."/>
            <person name="Barriuso J."/>
            <person name="Kellner H."/>
            <person name="Castanera R."/>
            <person name="Alfaro M."/>
            <person name="Ramirez L."/>
            <person name="Pisabarro A.G."/>
            <person name="Kuo A."/>
            <person name="Tritt A."/>
            <person name="Lipzen A."/>
            <person name="He G."/>
            <person name="Yan M."/>
            <person name="Ng V."/>
            <person name="Cullen D."/>
            <person name="Martin F."/>
            <person name="Rosso M.-N."/>
            <person name="Henrissat B."/>
            <person name="Hibbett D."/>
            <person name="Martinez A.T."/>
            <person name="Grigoriev I.V."/>
        </authorList>
    </citation>
    <scope>NUCLEOTIDE SEQUENCE</scope>
    <source>
        <strain evidence="1">CBS 506.95</strain>
    </source>
</reference>
<evidence type="ECO:0000313" key="1">
    <source>
        <dbReference type="EMBL" id="KAF9523369.1"/>
    </source>
</evidence>
<dbReference type="EMBL" id="MU157919">
    <property type="protein sequence ID" value="KAF9523369.1"/>
    <property type="molecule type" value="Genomic_DNA"/>
</dbReference>
<dbReference type="OrthoDB" id="3252135at2759"/>
<accession>A0A9P6JK13</accession>
<dbReference type="Proteomes" id="UP000807306">
    <property type="component" value="Unassembled WGS sequence"/>
</dbReference>
<comment type="caution">
    <text evidence="1">The sequence shown here is derived from an EMBL/GenBank/DDBJ whole genome shotgun (WGS) entry which is preliminary data.</text>
</comment>
<evidence type="ECO:0000313" key="2">
    <source>
        <dbReference type="Proteomes" id="UP000807306"/>
    </source>
</evidence>
<keyword evidence="2" id="KW-1185">Reference proteome</keyword>
<dbReference type="AlphaFoldDB" id="A0A9P6JK13"/>
<evidence type="ECO:0008006" key="3">
    <source>
        <dbReference type="Google" id="ProtNLM"/>
    </source>
</evidence>
<gene>
    <name evidence="1" type="ORF">CPB83DRAFT_862973</name>
</gene>
<organism evidence="1 2">
    <name type="scientific">Crepidotus variabilis</name>
    <dbReference type="NCBI Taxonomy" id="179855"/>
    <lineage>
        <taxon>Eukaryota</taxon>
        <taxon>Fungi</taxon>
        <taxon>Dikarya</taxon>
        <taxon>Basidiomycota</taxon>
        <taxon>Agaricomycotina</taxon>
        <taxon>Agaricomycetes</taxon>
        <taxon>Agaricomycetidae</taxon>
        <taxon>Agaricales</taxon>
        <taxon>Agaricineae</taxon>
        <taxon>Crepidotaceae</taxon>
        <taxon>Crepidotus</taxon>
    </lineage>
</organism>